<organism evidence="5 6">
    <name type="scientific">Alkalihalobacillus trypoxylicola</name>
    <dbReference type="NCBI Taxonomy" id="519424"/>
    <lineage>
        <taxon>Bacteria</taxon>
        <taxon>Bacillati</taxon>
        <taxon>Bacillota</taxon>
        <taxon>Bacilli</taxon>
        <taxon>Bacillales</taxon>
        <taxon>Bacillaceae</taxon>
        <taxon>Alkalihalobacillus</taxon>
    </lineage>
</organism>
<dbReference type="SMART" id="SM00967">
    <property type="entry name" value="SpoU_sub_bind"/>
    <property type="match status" value="1"/>
</dbReference>
<evidence type="ECO:0000256" key="3">
    <source>
        <dbReference type="ARBA" id="ARBA00022679"/>
    </source>
</evidence>
<protein>
    <submittedName>
        <fullName evidence="5">RNA methyltransferase</fullName>
    </submittedName>
</protein>
<dbReference type="InterPro" id="IPR053888">
    <property type="entry name" value="MRM3-like_sub_bind"/>
</dbReference>
<comment type="similarity">
    <text evidence="1">Belongs to the class IV-like SAM-binding methyltransferase superfamily. RNA methyltransferase TrmH family.</text>
</comment>
<dbReference type="Pfam" id="PF00588">
    <property type="entry name" value="SpoU_methylase"/>
    <property type="match status" value="1"/>
</dbReference>
<dbReference type="GO" id="GO:0003723">
    <property type="term" value="F:RNA binding"/>
    <property type="evidence" value="ECO:0007669"/>
    <property type="project" value="InterPro"/>
</dbReference>
<dbReference type="AlphaFoldDB" id="A0A161Q719"/>
<keyword evidence="3 5" id="KW-0808">Transferase</keyword>
<dbReference type="GO" id="GO:0032259">
    <property type="term" value="P:methylation"/>
    <property type="evidence" value="ECO:0007669"/>
    <property type="project" value="UniProtKB-KW"/>
</dbReference>
<dbReference type="Gene3D" id="3.40.1280.10">
    <property type="match status" value="1"/>
</dbReference>
<comment type="caution">
    <text evidence="5">The sequence shown here is derived from an EMBL/GenBank/DDBJ whole genome shotgun (WGS) entry which is preliminary data.</text>
</comment>
<dbReference type="Proteomes" id="UP000075806">
    <property type="component" value="Unassembled WGS sequence"/>
</dbReference>
<evidence type="ECO:0000256" key="1">
    <source>
        <dbReference type="ARBA" id="ARBA00007228"/>
    </source>
</evidence>
<dbReference type="CDD" id="cd18095">
    <property type="entry name" value="SpoU-like_rRNA-MTase"/>
    <property type="match status" value="1"/>
</dbReference>
<dbReference type="PANTHER" id="PTHR43191">
    <property type="entry name" value="RRNA METHYLTRANSFERASE 3"/>
    <property type="match status" value="1"/>
</dbReference>
<gene>
    <name evidence="5" type="ORF">AZF04_05530</name>
</gene>
<evidence type="ECO:0000313" key="6">
    <source>
        <dbReference type="Proteomes" id="UP000075806"/>
    </source>
</evidence>
<proteinExistence type="inferred from homology"/>
<dbReference type="SUPFAM" id="SSF75217">
    <property type="entry name" value="alpha/beta knot"/>
    <property type="match status" value="1"/>
</dbReference>
<dbReference type="Gene3D" id="3.30.1330.30">
    <property type="match status" value="1"/>
</dbReference>
<sequence>MKRIESVKNEQIKNWKKLQSKKGRDKAGKFIVEGFHLVEEAMKANLVMEAILITDDMEIPQKWTDSRQPLIMVTKQVLKELTETPTPQGVIAILKKPSLPDKMATTGQWLLIDRVQDPGNVGTMIRTAEACGMTGVVLGDGCADLYNSKVIRGTQGALFHLPIIQGTLLKMIQEVKAANMPVFGTAIHGALEYTSIQVPKSFALIVGNEGEGVAKELLNECQENVYIPILGQSQSLNVAVASGILMYYFKSS</sequence>
<name>A0A161Q719_9BACI</name>
<dbReference type="InterPro" id="IPR029028">
    <property type="entry name" value="Alpha/beta_knot_MTases"/>
</dbReference>
<dbReference type="PANTHER" id="PTHR43191:SF2">
    <property type="entry name" value="RRNA METHYLTRANSFERASE 3, MITOCHONDRIAL"/>
    <property type="match status" value="1"/>
</dbReference>
<dbReference type="InterPro" id="IPR051259">
    <property type="entry name" value="rRNA_Methyltransferase"/>
</dbReference>
<dbReference type="STRING" id="519424.AZF04_05530"/>
<dbReference type="InterPro" id="IPR029026">
    <property type="entry name" value="tRNA_m1G_MTases_N"/>
</dbReference>
<dbReference type="InterPro" id="IPR001537">
    <property type="entry name" value="SpoU_MeTrfase"/>
</dbReference>
<feature type="domain" description="RNA 2-O ribose methyltransferase substrate binding" evidence="4">
    <location>
        <begin position="31"/>
        <end position="100"/>
    </location>
</feature>
<keyword evidence="6" id="KW-1185">Reference proteome</keyword>
<dbReference type="GO" id="GO:0006396">
    <property type="term" value="P:RNA processing"/>
    <property type="evidence" value="ECO:0007669"/>
    <property type="project" value="InterPro"/>
</dbReference>
<reference evidence="5" key="1">
    <citation type="submission" date="2016-02" db="EMBL/GenBank/DDBJ databases">
        <title>Genome sequence of Bacillus trypoxylicola KCTC 13244(T).</title>
        <authorList>
            <person name="Jeong H."/>
            <person name="Park S.-H."/>
            <person name="Choi S.-K."/>
        </authorList>
    </citation>
    <scope>NUCLEOTIDE SEQUENCE [LARGE SCALE GENOMIC DNA]</scope>
    <source>
        <strain evidence="5">KCTC 13244</strain>
    </source>
</reference>
<accession>A0A161Q719</accession>
<keyword evidence="2 5" id="KW-0489">Methyltransferase</keyword>
<dbReference type="OrthoDB" id="9794400at2"/>
<dbReference type="GO" id="GO:0008173">
    <property type="term" value="F:RNA methyltransferase activity"/>
    <property type="evidence" value="ECO:0007669"/>
    <property type="project" value="InterPro"/>
</dbReference>
<dbReference type="InterPro" id="IPR013123">
    <property type="entry name" value="SpoU_subst-bd"/>
</dbReference>
<dbReference type="RefSeq" id="WP_061948528.1">
    <property type="nucleotide sequence ID" value="NZ_LTAO01000012.1"/>
</dbReference>
<dbReference type="Pfam" id="PF22435">
    <property type="entry name" value="MRM3-like_sub_bind"/>
    <property type="match status" value="1"/>
</dbReference>
<dbReference type="SUPFAM" id="SSF55315">
    <property type="entry name" value="L30e-like"/>
    <property type="match status" value="1"/>
</dbReference>
<dbReference type="GO" id="GO:0005737">
    <property type="term" value="C:cytoplasm"/>
    <property type="evidence" value="ECO:0007669"/>
    <property type="project" value="UniProtKB-ARBA"/>
</dbReference>
<evidence type="ECO:0000313" key="5">
    <source>
        <dbReference type="EMBL" id="KYG32228.1"/>
    </source>
</evidence>
<dbReference type="InterPro" id="IPR029064">
    <property type="entry name" value="Ribosomal_eL30-like_sf"/>
</dbReference>
<evidence type="ECO:0000256" key="2">
    <source>
        <dbReference type="ARBA" id="ARBA00022603"/>
    </source>
</evidence>
<evidence type="ECO:0000259" key="4">
    <source>
        <dbReference type="SMART" id="SM00967"/>
    </source>
</evidence>
<dbReference type="EMBL" id="LTAO01000012">
    <property type="protein sequence ID" value="KYG32228.1"/>
    <property type="molecule type" value="Genomic_DNA"/>
</dbReference>